<dbReference type="InterPro" id="IPR042197">
    <property type="entry name" value="Apaf_helical"/>
</dbReference>
<dbReference type="Pfam" id="PF18052">
    <property type="entry name" value="Rx_N"/>
    <property type="match status" value="1"/>
</dbReference>
<dbReference type="InterPro" id="IPR036388">
    <property type="entry name" value="WH-like_DNA-bd_sf"/>
</dbReference>
<feature type="domain" description="Disease resistance protein winged helix" evidence="7">
    <location>
        <begin position="444"/>
        <end position="514"/>
    </location>
</feature>
<dbReference type="SUPFAM" id="SSF52058">
    <property type="entry name" value="L domain-like"/>
    <property type="match status" value="1"/>
</dbReference>
<dbReference type="GO" id="GO:0006952">
    <property type="term" value="P:defense response"/>
    <property type="evidence" value="ECO:0007669"/>
    <property type="project" value="UniProtKB-KW"/>
</dbReference>
<evidence type="ECO:0000313" key="9">
    <source>
        <dbReference type="EMBL" id="PON92547.1"/>
    </source>
</evidence>
<dbReference type="GO" id="GO:0051707">
    <property type="term" value="P:response to other organism"/>
    <property type="evidence" value="ECO:0007669"/>
    <property type="project" value="UniProtKB-ARBA"/>
</dbReference>
<dbReference type="Gene3D" id="3.40.50.300">
    <property type="entry name" value="P-loop containing nucleotide triphosphate hydrolases"/>
    <property type="match status" value="1"/>
</dbReference>
<dbReference type="PANTHER" id="PTHR36766">
    <property type="entry name" value="PLANT BROAD-SPECTRUM MILDEW RESISTANCE PROTEIN RPW8"/>
    <property type="match status" value="1"/>
</dbReference>
<dbReference type="InterPro" id="IPR032675">
    <property type="entry name" value="LRR_dom_sf"/>
</dbReference>
<keyword evidence="4" id="KW-0067">ATP-binding</keyword>
<dbReference type="FunFam" id="1.10.10.10:FF:000322">
    <property type="entry name" value="Probable disease resistance protein At1g63360"/>
    <property type="match status" value="1"/>
</dbReference>
<sequence length="957" mass="110362">MADPLISALSEKLAEAAIVEVKQQVGLVMGVKREVGKLGHNLKAIQAVLLDAEKRQVHEASVKRWFDRLKDVSYDMDDVLDEWNTIILKSKIDDEEKEGERTNDINERKKVCFFVPSSLFCCIRVPRLRLRVRRDIALKIKDLNEKLNDIAIEKERYSFRTTTSSNEQLERPKTTSLVDVSEVYGRGNEKSILISKLCESNHESGAPVVIPIVGMGGIGKTTFAQVVYNDENVKTHFEPRIWVCVSDPFDESKIAKAIVEALEGKSPNVSELETLLQRIYESVSEKRFLLVLDDVWTEDDRKWEQIKKHLRSGAVGSKILVTTRKREVAIMMGAETQMINLTLLSESDCWSIFSQIAFLNRDRNEELEKIGKQIARKCKGLPLVAKTLGSLMRFKKNIKEEWEDVLNSKLWELDDIQLKVFVPFLLSYYDLPSIEKRCFSICSIFPKDYVINVDDLIDLWISQGYVTVPKSNLKKKGEYHFENLAMRSFFQDFQKDPYGNISKCKMHDIIHDFAQFLTKNECFVMEVRGDESTGKMEEANVKIRHSMLVVESDNYGRAQIPISMYNQKYLRTLYVTCPHIISLPILRVDSLSNLTCLRSLSVSHCAVSEIPKDIDRLIHLRYLNFSDNPGIREVPDALCNLYNLQTLKMTECQIKKLPEGMGRLVNLRHLYIWSPIVTLSGLAKGVGRLTSLETLDQFVVPDPEDDRGAFMKFEALNELKHLRGSISIANCGRLDIVEAGRAQLKDKEHIVELELSFTQSRSNENRSNVLEALAPHPNLKYLNISHYHGTTVSHNWLTSLTNLRHLRLFMCPCFESLPPLGKLPSLESLQMEWMQRVRKVGLEFLGIERNNEPSNTVSSSNSSFVSFPKLKRLHIFRLYEWREWENIGSSLRGEEQDRHLRIMPCLSFLEIIECYLLDEIPDFLRNRPNLTIKMWPEEHDRLFLKQIMGLFQPRIQP</sequence>
<dbReference type="SUPFAM" id="SSF52540">
    <property type="entry name" value="P-loop containing nucleoside triphosphate hydrolases"/>
    <property type="match status" value="1"/>
</dbReference>
<protein>
    <submittedName>
        <fullName evidence="9">NB-ARC domain, LRR domain containing protein</fullName>
    </submittedName>
</protein>
<gene>
    <name evidence="9" type="ORF">TorRG33x02_116410</name>
</gene>
<feature type="domain" description="Disease resistance R13L4/SHOC-2-like LRR" evidence="8">
    <location>
        <begin position="585"/>
        <end position="875"/>
    </location>
</feature>
<keyword evidence="10" id="KW-1185">Reference proteome</keyword>
<evidence type="ECO:0000259" key="5">
    <source>
        <dbReference type="Pfam" id="PF00931"/>
    </source>
</evidence>
<accession>A0A2P5F429</accession>
<dbReference type="InterPro" id="IPR002182">
    <property type="entry name" value="NB-ARC"/>
</dbReference>
<name>A0A2P5F429_TREOI</name>
<reference evidence="10" key="1">
    <citation type="submission" date="2016-06" db="EMBL/GenBank/DDBJ databases">
        <title>Parallel loss of symbiosis genes in relatives of nitrogen-fixing non-legume Parasponia.</title>
        <authorList>
            <person name="Van Velzen R."/>
            <person name="Holmer R."/>
            <person name="Bu F."/>
            <person name="Rutten L."/>
            <person name="Van Zeijl A."/>
            <person name="Liu W."/>
            <person name="Santuari L."/>
            <person name="Cao Q."/>
            <person name="Sharma T."/>
            <person name="Shen D."/>
            <person name="Roswanjaya Y."/>
            <person name="Wardhani T."/>
            <person name="Kalhor M.S."/>
            <person name="Jansen J."/>
            <person name="Van den Hoogen J."/>
            <person name="Gungor B."/>
            <person name="Hartog M."/>
            <person name="Hontelez J."/>
            <person name="Verver J."/>
            <person name="Yang W.-C."/>
            <person name="Schijlen E."/>
            <person name="Repin R."/>
            <person name="Schilthuizen M."/>
            <person name="Schranz E."/>
            <person name="Heidstra R."/>
            <person name="Miyata K."/>
            <person name="Fedorova E."/>
            <person name="Kohlen W."/>
            <person name="Bisseling T."/>
            <person name="Smit S."/>
            <person name="Geurts R."/>
        </authorList>
    </citation>
    <scope>NUCLEOTIDE SEQUENCE [LARGE SCALE GENOMIC DNA]</scope>
    <source>
        <strain evidence="10">cv. RG33-2</strain>
    </source>
</reference>
<dbReference type="PANTHER" id="PTHR36766:SF45">
    <property type="entry name" value="NB-ARC DOMAIN-CONTAINING PROTEIN"/>
    <property type="match status" value="1"/>
</dbReference>
<keyword evidence="2" id="KW-0547">Nucleotide-binding</keyword>
<evidence type="ECO:0000259" key="8">
    <source>
        <dbReference type="Pfam" id="PF23598"/>
    </source>
</evidence>
<dbReference type="InterPro" id="IPR027417">
    <property type="entry name" value="P-loop_NTPase"/>
</dbReference>
<evidence type="ECO:0000256" key="3">
    <source>
        <dbReference type="ARBA" id="ARBA00022821"/>
    </source>
</evidence>
<dbReference type="GO" id="GO:0043531">
    <property type="term" value="F:ADP binding"/>
    <property type="evidence" value="ECO:0007669"/>
    <property type="project" value="InterPro"/>
</dbReference>
<dbReference type="Gene3D" id="1.20.5.4130">
    <property type="match status" value="1"/>
</dbReference>
<dbReference type="Pfam" id="PF23559">
    <property type="entry name" value="WHD_DRP"/>
    <property type="match status" value="1"/>
</dbReference>
<dbReference type="FunFam" id="3.40.50.300:FF:001091">
    <property type="entry name" value="Probable disease resistance protein At1g61300"/>
    <property type="match status" value="1"/>
</dbReference>
<dbReference type="Gene3D" id="1.10.10.10">
    <property type="entry name" value="Winged helix-like DNA-binding domain superfamily/Winged helix DNA-binding domain"/>
    <property type="match status" value="1"/>
</dbReference>
<evidence type="ECO:0000256" key="4">
    <source>
        <dbReference type="ARBA" id="ARBA00022840"/>
    </source>
</evidence>
<feature type="domain" description="NB-ARC" evidence="5">
    <location>
        <begin position="193"/>
        <end position="361"/>
    </location>
</feature>
<dbReference type="Pfam" id="PF00931">
    <property type="entry name" value="NB-ARC"/>
    <property type="match status" value="1"/>
</dbReference>
<keyword evidence="1" id="KW-0677">Repeat</keyword>
<dbReference type="Gene3D" id="1.10.8.430">
    <property type="entry name" value="Helical domain of apoptotic protease-activating factors"/>
    <property type="match status" value="1"/>
</dbReference>
<comment type="caution">
    <text evidence="9">The sequence shown here is derived from an EMBL/GenBank/DDBJ whole genome shotgun (WGS) entry which is preliminary data.</text>
</comment>
<proteinExistence type="predicted"/>
<dbReference type="EMBL" id="JXTC01000064">
    <property type="protein sequence ID" value="PON92547.1"/>
    <property type="molecule type" value="Genomic_DNA"/>
</dbReference>
<dbReference type="Proteomes" id="UP000237000">
    <property type="component" value="Unassembled WGS sequence"/>
</dbReference>
<feature type="domain" description="Disease resistance N-terminal" evidence="6">
    <location>
        <begin position="6"/>
        <end position="97"/>
    </location>
</feature>
<dbReference type="InterPro" id="IPR041118">
    <property type="entry name" value="Rx_N"/>
</dbReference>
<dbReference type="InterPro" id="IPR055414">
    <property type="entry name" value="LRR_R13L4/SHOC2-like"/>
</dbReference>
<dbReference type="InParanoid" id="A0A2P5F429"/>
<dbReference type="InterPro" id="IPR058922">
    <property type="entry name" value="WHD_DRP"/>
</dbReference>
<evidence type="ECO:0000256" key="1">
    <source>
        <dbReference type="ARBA" id="ARBA00022737"/>
    </source>
</evidence>
<dbReference type="GO" id="GO:0005524">
    <property type="term" value="F:ATP binding"/>
    <property type="evidence" value="ECO:0007669"/>
    <property type="project" value="UniProtKB-KW"/>
</dbReference>
<evidence type="ECO:0000259" key="7">
    <source>
        <dbReference type="Pfam" id="PF23559"/>
    </source>
</evidence>
<organism evidence="9 10">
    <name type="scientific">Trema orientale</name>
    <name type="common">Charcoal tree</name>
    <name type="synonym">Celtis orientalis</name>
    <dbReference type="NCBI Taxonomy" id="63057"/>
    <lineage>
        <taxon>Eukaryota</taxon>
        <taxon>Viridiplantae</taxon>
        <taxon>Streptophyta</taxon>
        <taxon>Embryophyta</taxon>
        <taxon>Tracheophyta</taxon>
        <taxon>Spermatophyta</taxon>
        <taxon>Magnoliopsida</taxon>
        <taxon>eudicotyledons</taxon>
        <taxon>Gunneridae</taxon>
        <taxon>Pentapetalae</taxon>
        <taxon>rosids</taxon>
        <taxon>fabids</taxon>
        <taxon>Rosales</taxon>
        <taxon>Cannabaceae</taxon>
        <taxon>Trema</taxon>
    </lineage>
</organism>
<evidence type="ECO:0000259" key="6">
    <source>
        <dbReference type="Pfam" id="PF18052"/>
    </source>
</evidence>
<evidence type="ECO:0000313" key="10">
    <source>
        <dbReference type="Proteomes" id="UP000237000"/>
    </source>
</evidence>
<dbReference type="OrthoDB" id="5279713at2759"/>
<dbReference type="AlphaFoldDB" id="A0A2P5F429"/>
<dbReference type="Gene3D" id="3.80.10.10">
    <property type="entry name" value="Ribonuclease Inhibitor"/>
    <property type="match status" value="1"/>
</dbReference>
<dbReference type="Pfam" id="PF23598">
    <property type="entry name" value="LRR_14"/>
    <property type="match status" value="1"/>
</dbReference>
<dbReference type="PRINTS" id="PR00364">
    <property type="entry name" value="DISEASERSIST"/>
</dbReference>
<evidence type="ECO:0000256" key="2">
    <source>
        <dbReference type="ARBA" id="ARBA00022741"/>
    </source>
</evidence>
<keyword evidence="3" id="KW-0611">Plant defense</keyword>